<feature type="region of interest" description="Disordered" evidence="1">
    <location>
        <begin position="1"/>
        <end position="351"/>
    </location>
</feature>
<feature type="compositionally biased region" description="Basic residues" evidence="1">
    <location>
        <begin position="275"/>
        <end position="287"/>
    </location>
</feature>
<protein>
    <submittedName>
        <fullName evidence="2">Uncharacterized protein</fullName>
    </submittedName>
</protein>
<feature type="compositionally biased region" description="Polar residues" evidence="1">
    <location>
        <begin position="48"/>
        <end position="62"/>
    </location>
</feature>
<feature type="compositionally biased region" description="Acidic residues" evidence="1">
    <location>
        <begin position="244"/>
        <end position="254"/>
    </location>
</feature>
<feature type="compositionally biased region" description="Low complexity" evidence="1">
    <location>
        <begin position="288"/>
        <end position="300"/>
    </location>
</feature>
<dbReference type="Proteomes" id="UP000014071">
    <property type="component" value="Unassembled WGS sequence"/>
</dbReference>
<feature type="compositionally biased region" description="Polar residues" evidence="1">
    <location>
        <begin position="79"/>
        <end position="91"/>
    </location>
</feature>
<feature type="compositionally biased region" description="Basic residues" evidence="1">
    <location>
        <begin position="102"/>
        <end position="113"/>
    </location>
</feature>
<sequence length="386" mass="41969">MVAARRQRQAQKLQEQQISKALTDSKPASNHVSFDDDEDDDADAVRSAPSTSDPKLGEQTNAGPDDDSEDDDAPIEVVSNKTSRKQASQDSARLRAQEKAEKAKRRAAGRKKVEKQNQKEAAQDTSEGLTGAKDEEDLAQSSSEARDADSDAEAGPSNRLDPSLFAEVFSRPVSTPRSILKKRSADQEADEVARLQKERRLKRKKQRAGGVVQGRDGMPMKMTSEGTILRALNTSSNHKTSFDEPQDTQIEEPLDEMKKATPLDPSISLPNAKARAFKKRTLSKKGASKGSASTKGSNAKPQKNEDDPLGLNDPAFMPGGEFYHLMNKSAKSKSEKSGRQQEAASARLAFRGGGVRKDAVSVLRARSRGAPSVGFARSQQDSDDDY</sequence>
<proteinExistence type="predicted"/>
<feature type="compositionally biased region" description="Acidic residues" evidence="1">
    <location>
        <begin position="64"/>
        <end position="74"/>
    </location>
</feature>
<accession>R9PE02</accession>
<feature type="compositionally biased region" description="Basic and acidic residues" evidence="1">
    <location>
        <begin position="92"/>
        <end position="101"/>
    </location>
</feature>
<dbReference type="HOGENOM" id="CLU_696707_0_0_1"/>
<evidence type="ECO:0000313" key="2">
    <source>
        <dbReference type="EMBL" id="GAC96310.1"/>
    </source>
</evidence>
<reference evidence="3" key="1">
    <citation type="journal article" date="2013" name="Genome Announc.">
        <title>Draft genome sequence of the basidiomycetous yeast-like fungus Pseudozyma hubeiensis SY62, which produces an abundant amount of the biosurfactant mannosylerythritol lipids.</title>
        <authorList>
            <person name="Konishi M."/>
            <person name="Hatada Y."/>
            <person name="Horiuchi J."/>
        </authorList>
    </citation>
    <scope>NUCLEOTIDE SEQUENCE [LARGE SCALE GENOMIC DNA]</scope>
    <source>
        <strain evidence="3">SY62</strain>
    </source>
</reference>
<dbReference type="eggNOG" id="ENOG502RDIU">
    <property type="taxonomic scope" value="Eukaryota"/>
</dbReference>
<dbReference type="EMBL" id="DF238801">
    <property type="protein sequence ID" value="GAC96310.1"/>
    <property type="molecule type" value="Genomic_DNA"/>
</dbReference>
<evidence type="ECO:0000313" key="3">
    <source>
        <dbReference type="Proteomes" id="UP000014071"/>
    </source>
</evidence>
<feature type="region of interest" description="Disordered" evidence="1">
    <location>
        <begin position="364"/>
        <end position="386"/>
    </location>
</feature>
<dbReference type="GeneID" id="24109176"/>
<gene>
    <name evidence="2" type="ORF">PHSY_003890</name>
</gene>
<dbReference type="RefSeq" id="XP_012189897.1">
    <property type="nucleotide sequence ID" value="XM_012334507.1"/>
</dbReference>
<name>R9PE02_PSEHS</name>
<dbReference type="AlphaFoldDB" id="R9PE02"/>
<organism evidence="2 3">
    <name type="scientific">Pseudozyma hubeiensis (strain SY62)</name>
    <name type="common">Yeast</name>
    <dbReference type="NCBI Taxonomy" id="1305764"/>
    <lineage>
        <taxon>Eukaryota</taxon>
        <taxon>Fungi</taxon>
        <taxon>Dikarya</taxon>
        <taxon>Basidiomycota</taxon>
        <taxon>Ustilaginomycotina</taxon>
        <taxon>Ustilaginomycetes</taxon>
        <taxon>Ustilaginales</taxon>
        <taxon>Ustilaginaceae</taxon>
        <taxon>Pseudozyma</taxon>
    </lineage>
</organism>
<keyword evidence="3" id="KW-1185">Reference proteome</keyword>
<dbReference type="OrthoDB" id="2554945at2759"/>
<feature type="compositionally biased region" description="Polar residues" evidence="1">
    <location>
        <begin position="18"/>
        <end position="32"/>
    </location>
</feature>
<evidence type="ECO:0000256" key="1">
    <source>
        <dbReference type="SAM" id="MobiDB-lite"/>
    </source>
</evidence>
<feature type="compositionally biased region" description="Basic and acidic residues" evidence="1">
    <location>
        <begin position="183"/>
        <end position="198"/>
    </location>
</feature>